<name>A0A9P8DNI1_9HYPO</name>
<dbReference type="AlphaFoldDB" id="A0A9P8DNI1"/>
<dbReference type="KEGG" id="fmu:J7337_002180"/>
<protein>
    <submittedName>
        <fullName evidence="2">Uncharacterized protein</fullName>
    </submittedName>
</protein>
<keyword evidence="3" id="KW-1185">Reference proteome</keyword>
<gene>
    <name evidence="2" type="ORF">J7337_002180</name>
</gene>
<organism evidence="2 3">
    <name type="scientific">Fusarium musae</name>
    <dbReference type="NCBI Taxonomy" id="1042133"/>
    <lineage>
        <taxon>Eukaryota</taxon>
        <taxon>Fungi</taxon>
        <taxon>Dikarya</taxon>
        <taxon>Ascomycota</taxon>
        <taxon>Pezizomycotina</taxon>
        <taxon>Sordariomycetes</taxon>
        <taxon>Hypocreomycetidae</taxon>
        <taxon>Hypocreales</taxon>
        <taxon>Nectriaceae</taxon>
        <taxon>Fusarium</taxon>
    </lineage>
</organism>
<sequence>MAGINRRVSQLMKCSFFQGIPAAMFDLFIMFFAYYTVLRRRSTFPSYSWTGWSSSIDISIETSDPNETNKWLRDRTWIIWYKRNPSGITSLVWDPDANPSFPLSDMEYAGYRQRRPFSDGRHVPRQLDTRRTVPTEQVSFSREVPSYPILQFWNLSLFYRIFDIDVFRAIGYLQGSNSKKCGYVWLDGFEETEFFESGGSFEIILLSEAYRDLFKGQREIQWLEPYPLSAGQWEYYNILILEWHGGIAERRGFGLLD</sequence>
<proteinExistence type="predicted"/>
<reference evidence="2" key="1">
    <citation type="journal article" date="2021" name="Mol. Plant Microbe Interact.">
        <title>Telomere to telomere genome assembly of Fusarium musae F31, causal agent of crown rot disease of banana.</title>
        <authorList>
            <person name="Degradi L."/>
            <person name="Tava V."/>
            <person name="Kunova A."/>
            <person name="Cortesi P."/>
            <person name="Saracchi M."/>
            <person name="Pasquali M."/>
        </authorList>
    </citation>
    <scope>NUCLEOTIDE SEQUENCE</scope>
    <source>
        <strain evidence="2">F31</strain>
    </source>
</reference>
<dbReference type="EMBL" id="JAHBCI010000002">
    <property type="protein sequence ID" value="KAG9505214.1"/>
    <property type="molecule type" value="Genomic_DNA"/>
</dbReference>
<evidence type="ECO:0000313" key="2">
    <source>
        <dbReference type="EMBL" id="KAG9505214.1"/>
    </source>
</evidence>
<dbReference type="Proteomes" id="UP000827133">
    <property type="component" value="Unassembled WGS sequence"/>
</dbReference>
<dbReference type="RefSeq" id="XP_044684213.1">
    <property type="nucleotide sequence ID" value="XM_044819913.1"/>
</dbReference>
<feature type="transmembrane region" description="Helical" evidence="1">
    <location>
        <begin position="16"/>
        <end position="37"/>
    </location>
</feature>
<comment type="caution">
    <text evidence="2">The sequence shown here is derived from an EMBL/GenBank/DDBJ whole genome shotgun (WGS) entry which is preliminary data.</text>
</comment>
<evidence type="ECO:0000313" key="3">
    <source>
        <dbReference type="Proteomes" id="UP000827133"/>
    </source>
</evidence>
<evidence type="ECO:0000256" key="1">
    <source>
        <dbReference type="SAM" id="Phobius"/>
    </source>
</evidence>
<keyword evidence="1" id="KW-0812">Transmembrane</keyword>
<keyword evidence="1" id="KW-1133">Transmembrane helix</keyword>
<dbReference type="GeneID" id="68310037"/>
<accession>A0A9P8DNI1</accession>
<keyword evidence="1" id="KW-0472">Membrane</keyword>